<comment type="function">
    <text evidence="1">Catalyzes the dephosphorylation of 2-6 carbon acid sugars in vitro.</text>
</comment>
<feature type="binding site" evidence="4">
    <location>
        <position position="24"/>
    </location>
    <ligand>
        <name>Mg(2+)</name>
        <dbReference type="ChEBI" id="CHEBI:18420"/>
    </ligand>
</feature>
<dbReference type="Gene3D" id="3.40.50.1000">
    <property type="entry name" value="HAD superfamily/HAD-like"/>
    <property type="match status" value="2"/>
</dbReference>
<accession>E0S2Q9</accession>
<evidence type="ECO:0000256" key="1">
    <source>
        <dbReference type="PIRNR" id="PIRNR000915"/>
    </source>
</evidence>
<sequence length="285" mass="31328">MSMFDIETKKKILDETDLFVLDMDGTFYLDEDILDGALDFLSAVRNAGKDYLFFTNNSSTSPALYIEKLARMNCHITRDQIMTSGDVMIRYLNSNYPGKSVYLLGTQPLIDDFKKGGINLFEPEIPVNEGFVPADTTNIPDIVVIGFDKTLTYEKLTNACTYIRNGALFLATHLDINCPVKGGFIPDCGMMCAAITLSTGKEPRYVGKPFSETVDMVIDKTGFDREKITFVGDRLYTDVATGVKNGAKGVLVLTGEAGLEDIPGSDVKPDAVYEGIGEMGKLLLR</sequence>
<gene>
    <name evidence="5" type="ordered locus">bpr_I1288</name>
</gene>
<evidence type="ECO:0000313" key="6">
    <source>
        <dbReference type="Proteomes" id="UP000001299"/>
    </source>
</evidence>
<dbReference type="InterPro" id="IPR006357">
    <property type="entry name" value="HAD-SF_hydro_IIA"/>
</dbReference>
<evidence type="ECO:0000313" key="5">
    <source>
        <dbReference type="EMBL" id="ADL34026.1"/>
    </source>
</evidence>
<protein>
    <recommendedName>
        <fullName evidence="1">Acid sugar phosphatase</fullName>
        <ecNumber evidence="1">3.1.3.-</ecNumber>
    </recommendedName>
</protein>
<organism evidence="5 6">
    <name type="scientific">Butyrivibrio proteoclasticus (strain ATCC 51982 / DSM 14932 / B316)</name>
    <name type="common">Clostridium proteoclasticum</name>
    <dbReference type="NCBI Taxonomy" id="515622"/>
    <lineage>
        <taxon>Bacteria</taxon>
        <taxon>Bacillati</taxon>
        <taxon>Bacillota</taxon>
        <taxon>Clostridia</taxon>
        <taxon>Lachnospirales</taxon>
        <taxon>Lachnospiraceae</taxon>
        <taxon>Butyrivibrio</taxon>
    </lineage>
</organism>
<dbReference type="STRING" id="515622.bpr_I1288"/>
<name>E0S2Q9_BUTPB</name>
<keyword evidence="5" id="KW-0378">Hydrolase</keyword>
<proteinExistence type="inferred from homology"/>
<dbReference type="NCBIfam" id="TIGR01460">
    <property type="entry name" value="HAD-SF-IIA"/>
    <property type="match status" value="1"/>
</dbReference>
<keyword evidence="1 4" id="KW-0479">Metal-binding</keyword>
<evidence type="ECO:0000256" key="4">
    <source>
        <dbReference type="PIRSR" id="PIRSR000915-3"/>
    </source>
</evidence>
<dbReference type="HOGENOM" id="CLU_043473_1_2_9"/>
<feature type="active site" description="Proton donor" evidence="2">
    <location>
        <position position="24"/>
    </location>
</feature>
<dbReference type="EMBL" id="CP001810">
    <property type="protein sequence ID" value="ADL34026.1"/>
    <property type="molecule type" value="Genomic_DNA"/>
</dbReference>
<dbReference type="GO" id="GO:0005737">
    <property type="term" value="C:cytoplasm"/>
    <property type="evidence" value="ECO:0007669"/>
    <property type="project" value="TreeGrafter"/>
</dbReference>
<feature type="binding site" evidence="4">
    <location>
        <position position="233"/>
    </location>
    <ligand>
        <name>Mg(2+)</name>
        <dbReference type="ChEBI" id="CHEBI:18420"/>
    </ligand>
</feature>
<dbReference type="SUPFAM" id="SSF56784">
    <property type="entry name" value="HAD-like"/>
    <property type="match status" value="1"/>
</dbReference>
<feature type="active site" description="Nucleophile" evidence="2">
    <location>
        <position position="22"/>
    </location>
</feature>
<feature type="binding site" evidence="4">
    <location>
        <position position="22"/>
    </location>
    <ligand>
        <name>Mg(2+)</name>
        <dbReference type="ChEBI" id="CHEBI:18420"/>
    </ligand>
</feature>
<dbReference type="InterPro" id="IPR036412">
    <property type="entry name" value="HAD-like_sf"/>
</dbReference>
<keyword evidence="6" id="KW-1185">Reference proteome</keyword>
<keyword evidence="1 4" id="KW-0460">Magnesium</keyword>
<dbReference type="AlphaFoldDB" id="E0S2Q9"/>
<evidence type="ECO:0000256" key="3">
    <source>
        <dbReference type="PIRSR" id="PIRSR000915-2"/>
    </source>
</evidence>
<dbReference type="RefSeq" id="WP_013280680.1">
    <property type="nucleotide sequence ID" value="NC_014387.1"/>
</dbReference>
<comment type="cofactor">
    <cofactor evidence="4">
        <name>Mg(2+)</name>
        <dbReference type="ChEBI" id="CHEBI:18420"/>
    </cofactor>
    <text evidence="4">Divalent metal ions. Mg(2+) is the most effective.</text>
</comment>
<dbReference type="Pfam" id="PF13344">
    <property type="entry name" value="Hydrolase_6"/>
    <property type="match status" value="1"/>
</dbReference>
<dbReference type="GO" id="GO:0016791">
    <property type="term" value="F:phosphatase activity"/>
    <property type="evidence" value="ECO:0007669"/>
    <property type="project" value="TreeGrafter"/>
</dbReference>
<dbReference type="PANTHER" id="PTHR19288">
    <property type="entry name" value="4-NITROPHENYLPHOSPHATASE-RELATED"/>
    <property type="match status" value="1"/>
</dbReference>
<dbReference type="EC" id="3.1.3.-" evidence="1"/>
<dbReference type="PIRSF" id="PIRSF000915">
    <property type="entry name" value="PGP-type_phosphatase"/>
    <property type="match status" value="1"/>
</dbReference>
<feature type="binding site" evidence="3">
    <location>
        <position position="208"/>
    </location>
    <ligand>
        <name>substrate</name>
    </ligand>
</feature>
<evidence type="ECO:0000256" key="2">
    <source>
        <dbReference type="PIRSR" id="PIRSR000915-1"/>
    </source>
</evidence>
<dbReference type="Pfam" id="PF13242">
    <property type="entry name" value="Hydrolase_like"/>
    <property type="match status" value="1"/>
</dbReference>
<dbReference type="PANTHER" id="PTHR19288:SF46">
    <property type="entry name" value="HALOACID DEHALOGENASE-LIKE HYDROLASE DOMAIN-CONTAINING PROTEIN 2"/>
    <property type="match status" value="1"/>
</dbReference>
<reference evidence="5 6" key="1">
    <citation type="journal article" date="2010" name="PLoS ONE">
        <title>The glycobiome of the rumen bacterium Butyrivibrio proteoclasticus B316(T) highlights adaptation to a polysaccharide-rich environment.</title>
        <authorList>
            <person name="Kelly W.J."/>
            <person name="Leahy S.C."/>
            <person name="Altermann E."/>
            <person name="Yeoman C.J."/>
            <person name="Dunne J.C."/>
            <person name="Kong Z."/>
            <person name="Pacheco D.M."/>
            <person name="Li D."/>
            <person name="Noel S.J."/>
            <person name="Moon C.D."/>
            <person name="Cookson A.L."/>
            <person name="Attwood G.T."/>
        </authorList>
    </citation>
    <scope>NUCLEOTIDE SEQUENCE [LARGE SCALE GENOMIC DNA]</scope>
    <source>
        <strain evidence="6">ATCC 51982 / DSM 14932 / B316</strain>
    </source>
</reference>
<dbReference type="GO" id="GO:0046872">
    <property type="term" value="F:metal ion binding"/>
    <property type="evidence" value="ECO:0007669"/>
    <property type="project" value="UniProtKB-KW"/>
</dbReference>
<dbReference type="KEGG" id="bpb:bpr_I1288"/>
<dbReference type="Proteomes" id="UP000001299">
    <property type="component" value="Chromosome 1"/>
</dbReference>
<comment type="similarity">
    <text evidence="1">Belongs to the HAD-like hydrolase superfamily. NagD family.</text>
</comment>
<dbReference type="eggNOG" id="COG0647">
    <property type="taxonomic scope" value="Bacteria"/>
</dbReference>
<dbReference type="InterPro" id="IPR023214">
    <property type="entry name" value="HAD_sf"/>
</dbReference>